<dbReference type="PRINTS" id="PR00237">
    <property type="entry name" value="GPCRRHODOPSN"/>
</dbReference>
<evidence type="ECO:0000256" key="8">
    <source>
        <dbReference type="ARBA" id="ARBA00023136"/>
    </source>
</evidence>
<dbReference type="Proteomes" id="UP000824782">
    <property type="component" value="Unassembled WGS sequence"/>
</dbReference>
<keyword evidence="12" id="KW-0716">Sensory transduction</keyword>
<evidence type="ECO:0000256" key="1">
    <source>
        <dbReference type="ARBA" id="ARBA00004651"/>
    </source>
</evidence>
<gene>
    <name evidence="14" type="ORF">GDO81_023889</name>
</gene>
<dbReference type="EMBL" id="WNYA01000014">
    <property type="protein sequence ID" value="KAG8550960.1"/>
    <property type="molecule type" value="Genomic_DNA"/>
</dbReference>
<feature type="transmembrane region" description="Helical" evidence="12">
    <location>
        <begin position="53"/>
        <end position="75"/>
    </location>
</feature>
<evidence type="ECO:0000313" key="15">
    <source>
        <dbReference type="Proteomes" id="UP000824782"/>
    </source>
</evidence>
<dbReference type="Pfam" id="PF00001">
    <property type="entry name" value="7tm_1"/>
    <property type="match status" value="1"/>
</dbReference>
<sequence>MYITVHILPFSSKNIEKLLNLWAFSTLYFIGIFLNLVVIAVICLDAHLHSPMYVFFCNLSSIDICYTTVVIPNLLYMLLSGDDLLSVTQCFSQMYGYMLCASAEVILLFVMGFDRYIAICHPFSYHQMFQRNKCILTVGIIWICAFLNSSLLLRSLLTLSFNEVVSIRNFFCDTLDVFKASCGGSREFTLIVYVELVLLGFFPFLCNFVSYVYIFRVILHMKSKEGRRKTLSTCLSHLTVMAIYYSVGSVVYLMPFSGHTEILKQILSVFYVIIVPTINPIIYSLRNKEIITACQKLMKIS</sequence>
<evidence type="ECO:0000256" key="7">
    <source>
        <dbReference type="ARBA" id="ARBA00023040"/>
    </source>
</evidence>
<evidence type="ECO:0000256" key="5">
    <source>
        <dbReference type="ARBA" id="ARBA00022725"/>
    </source>
</evidence>
<dbReference type="InterPro" id="IPR017452">
    <property type="entry name" value="GPCR_Rhodpsn_7TM"/>
</dbReference>
<evidence type="ECO:0000256" key="9">
    <source>
        <dbReference type="ARBA" id="ARBA00023170"/>
    </source>
</evidence>
<dbReference type="InterPro" id="IPR000725">
    <property type="entry name" value="Olfact_rcpt"/>
</dbReference>
<evidence type="ECO:0000256" key="12">
    <source>
        <dbReference type="RuleBase" id="RU363047"/>
    </source>
</evidence>
<feature type="transmembrane region" description="Helical" evidence="12">
    <location>
        <begin position="20"/>
        <end position="44"/>
    </location>
</feature>
<keyword evidence="7 11" id="KW-0297">G-protein coupled receptor</keyword>
<dbReference type="SMART" id="SM01381">
    <property type="entry name" value="7TM_GPCR_Srsx"/>
    <property type="match status" value="1"/>
</dbReference>
<feature type="transmembrane region" description="Helical" evidence="12">
    <location>
        <begin position="134"/>
        <end position="153"/>
    </location>
</feature>
<name>A0AAV6ZRC4_ENGPU</name>
<evidence type="ECO:0000256" key="3">
    <source>
        <dbReference type="ARBA" id="ARBA00022475"/>
    </source>
</evidence>
<evidence type="ECO:0000313" key="14">
    <source>
        <dbReference type="EMBL" id="KAG8550960.1"/>
    </source>
</evidence>
<keyword evidence="8 12" id="KW-0472">Membrane</keyword>
<evidence type="ECO:0000259" key="13">
    <source>
        <dbReference type="PROSITE" id="PS50262"/>
    </source>
</evidence>
<evidence type="ECO:0000256" key="2">
    <source>
        <dbReference type="ARBA" id="ARBA00010663"/>
    </source>
</evidence>
<evidence type="ECO:0000256" key="4">
    <source>
        <dbReference type="ARBA" id="ARBA00022692"/>
    </source>
</evidence>
<dbReference type="InterPro" id="IPR000276">
    <property type="entry name" value="GPCR_Rhodpsn"/>
</dbReference>
<keyword evidence="10 11" id="KW-0807">Transducer</keyword>
<keyword evidence="3 12" id="KW-1003">Cell membrane</keyword>
<protein>
    <recommendedName>
        <fullName evidence="12">Olfactory receptor</fullName>
    </recommendedName>
</protein>
<dbReference type="PROSITE" id="PS00237">
    <property type="entry name" value="G_PROTEIN_RECEP_F1_1"/>
    <property type="match status" value="1"/>
</dbReference>
<keyword evidence="4 11" id="KW-0812">Transmembrane</keyword>
<organism evidence="14 15">
    <name type="scientific">Engystomops pustulosus</name>
    <name type="common">Tungara frog</name>
    <name type="synonym">Physalaemus pustulosus</name>
    <dbReference type="NCBI Taxonomy" id="76066"/>
    <lineage>
        <taxon>Eukaryota</taxon>
        <taxon>Metazoa</taxon>
        <taxon>Chordata</taxon>
        <taxon>Craniata</taxon>
        <taxon>Vertebrata</taxon>
        <taxon>Euteleostomi</taxon>
        <taxon>Amphibia</taxon>
        <taxon>Batrachia</taxon>
        <taxon>Anura</taxon>
        <taxon>Neobatrachia</taxon>
        <taxon>Hyloidea</taxon>
        <taxon>Leptodactylidae</taxon>
        <taxon>Leiuperinae</taxon>
        <taxon>Engystomops</taxon>
    </lineage>
</organism>
<dbReference type="AlphaFoldDB" id="A0AAV6ZRC4"/>
<accession>A0AAV6ZRC4</accession>
<dbReference type="InterPro" id="IPR050516">
    <property type="entry name" value="Olfactory_GPCR"/>
</dbReference>
<evidence type="ECO:0000256" key="6">
    <source>
        <dbReference type="ARBA" id="ARBA00022989"/>
    </source>
</evidence>
<comment type="similarity">
    <text evidence="2 11">Belongs to the G-protein coupled receptor 1 family.</text>
</comment>
<keyword evidence="5 12" id="KW-0552">Olfaction</keyword>
<keyword evidence="15" id="KW-1185">Reference proteome</keyword>
<dbReference type="PRINTS" id="PR00245">
    <property type="entry name" value="OLFACTORYR"/>
</dbReference>
<keyword evidence="9 11" id="KW-0675">Receptor</keyword>
<evidence type="ECO:0000256" key="10">
    <source>
        <dbReference type="ARBA" id="ARBA00023224"/>
    </source>
</evidence>
<dbReference type="GO" id="GO:0004984">
    <property type="term" value="F:olfactory receptor activity"/>
    <property type="evidence" value="ECO:0007669"/>
    <property type="project" value="InterPro"/>
</dbReference>
<keyword evidence="6 12" id="KW-1133">Transmembrane helix</keyword>
<dbReference type="GO" id="GO:0005886">
    <property type="term" value="C:plasma membrane"/>
    <property type="evidence" value="ECO:0007669"/>
    <property type="project" value="UniProtKB-SubCell"/>
</dbReference>
<dbReference type="FunFam" id="1.10.1220.70:FF:000001">
    <property type="entry name" value="Olfactory receptor"/>
    <property type="match status" value="1"/>
</dbReference>
<feature type="transmembrane region" description="Helical" evidence="12">
    <location>
        <begin position="95"/>
        <end position="113"/>
    </location>
</feature>
<evidence type="ECO:0000256" key="11">
    <source>
        <dbReference type="RuleBase" id="RU000688"/>
    </source>
</evidence>
<dbReference type="PANTHER" id="PTHR26452">
    <property type="entry name" value="OLFACTORY RECEPTOR"/>
    <property type="match status" value="1"/>
</dbReference>
<proteinExistence type="inferred from homology"/>
<feature type="transmembrane region" description="Helical" evidence="12">
    <location>
        <begin position="235"/>
        <end position="254"/>
    </location>
</feature>
<reference evidence="14" key="1">
    <citation type="thesis" date="2020" institute="ProQuest LLC" country="789 East Eisenhower Parkway, Ann Arbor, MI, USA">
        <title>Comparative Genomics and Chromosome Evolution.</title>
        <authorList>
            <person name="Mudd A.B."/>
        </authorList>
    </citation>
    <scope>NUCLEOTIDE SEQUENCE</scope>
    <source>
        <strain evidence="14">237g6f4</strain>
        <tissue evidence="14">Blood</tissue>
    </source>
</reference>
<feature type="domain" description="G-protein coupled receptors family 1 profile" evidence="13">
    <location>
        <begin position="34"/>
        <end position="283"/>
    </location>
</feature>
<feature type="transmembrane region" description="Helical" evidence="12">
    <location>
        <begin position="266"/>
        <end position="285"/>
    </location>
</feature>
<dbReference type="PROSITE" id="PS50262">
    <property type="entry name" value="G_PROTEIN_RECEP_F1_2"/>
    <property type="match status" value="1"/>
</dbReference>
<dbReference type="Gene3D" id="1.20.1070.10">
    <property type="entry name" value="Rhodopsin 7-helix transmembrane proteins"/>
    <property type="match status" value="1"/>
</dbReference>
<dbReference type="GO" id="GO:0004930">
    <property type="term" value="F:G protein-coupled receptor activity"/>
    <property type="evidence" value="ECO:0007669"/>
    <property type="project" value="UniProtKB-KW"/>
</dbReference>
<dbReference type="SUPFAM" id="SSF81321">
    <property type="entry name" value="Family A G protein-coupled receptor-like"/>
    <property type="match status" value="1"/>
</dbReference>
<feature type="transmembrane region" description="Helical" evidence="12">
    <location>
        <begin position="190"/>
        <end position="214"/>
    </location>
</feature>
<dbReference type="FunFam" id="1.20.1070.10:FF:000015">
    <property type="entry name" value="Olfactory receptor"/>
    <property type="match status" value="1"/>
</dbReference>
<comment type="subcellular location">
    <subcellularLocation>
        <location evidence="1 12">Cell membrane</location>
        <topology evidence="1 12">Multi-pass membrane protein</topology>
    </subcellularLocation>
</comment>
<comment type="caution">
    <text evidence="14">The sequence shown here is derived from an EMBL/GenBank/DDBJ whole genome shotgun (WGS) entry which is preliminary data.</text>
</comment>